<dbReference type="OrthoDB" id="9795908at2"/>
<accession>E6SSN4</accession>
<sequence>MKIKEGLFLHKIGDECIVMQDGSSNVDFNHILNLNPTAAMLWDNVGNREFDTEKIVQLLTEHYDVSQKQAQQDAESFIAGLKEAGVIQ</sequence>
<dbReference type="Pfam" id="PF05402">
    <property type="entry name" value="PqqD"/>
    <property type="match status" value="1"/>
</dbReference>
<dbReference type="HOGENOM" id="CLU_159325_0_0_10"/>
<dbReference type="RefSeq" id="WP_013546742.1">
    <property type="nucleotide sequence ID" value="NC_014933.1"/>
</dbReference>
<dbReference type="Proteomes" id="UP000008630">
    <property type="component" value="Chromosome"/>
</dbReference>
<dbReference type="EMBL" id="CP002352">
    <property type="protein sequence ID" value="ADV43147.1"/>
    <property type="molecule type" value="Genomic_DNA"/>
</dbReference>
<dbReference type="eggNOG" id="ENOG5033BC0">
    <property type="taxonomic scope" value="Bacteria"/>
</dbReference>
<dbReference type="KEGG" id="bhl:Bache_1137"/>
<protein>
    <recommendedName>
        <fullName evidence="3">PqqD family protein</fullName>
    </recommendedName>
</protein>
<keyword evidence="2" id="KW-1185">Reference proteome</keyword>
<dbReference type="InterPro" id="IPR008792">
    <property type="entry name" value="PQQD"/>
</dbReference>
<organism evidence="1 2">
    <name type="scientific">Bacteroides helcogenes (strain ATCC 35417 / DSM 20613 / JCM 6297 / CCUG 15421 / P 36-108)</name>
    <dbReference type="NCBI Taxonomy" id="693979"/>
    <lineage>
        <taxon>Bacteria</taxon>
        <taxon>Pseudomonadati</taxon>
        <taxon>Bacteroidota</taxon>
        <taxon>Bacteroidia</taxon>
        <taxon>Bacteroidales</taxon>
        <taxon>Bacteroidaceae</taxon>
        <taxon>Bacteroides</taxon>
    </lineage>
</organism>
<reference evidence="1 2" key="2">
    <citation type="journal article" date="2011" name="Stand. Genomic Sci.">
        <title>Complete genome sequence of Bacteroides helcogenes type strain (P 36-108).</title>
        <authorList>
            <person name="Pati A."/>
            <person name="Gronow S."/>
            <person name="Zeytun A."/>
            <person name="Lapidus A."/>
            <person name="Nolan M."/>
            <person name="Hammon N."/>
            <person name="Deshpande S."/>
            <person name="Cheng J.F."/>
            <person name="Tapia R."/>
            <person name="Han C."/>
            <person name="Goodwin L."/>
            <person name="Pitluck S."/>
            <person name="Liolios K."/>
            <person name="Pagani I."/>
            <person name="Ivanova N."/>
            <person name="Mavromatis K."/>
            <person name="Chen A."/>
            <person name="Palaniappan K."/>
            <person name="Land M."/>
            <person name="Hauser L."/>
            <person name="Chang Y.J."/>
            <person name="Jeffries C.D."/>
            <person name="Detter J.C."/>
            <person name="Brambilla E."/>
            <person name="Rohde M."/>
            <person name="Goker M."/>
            <person name="Woyke T."/>
            <person name="Bristow J."/>
            <person name="Eisen J.A."/>
            <person name="Markowitz V."/>
            <person name="Hugenholtz P."/>
            <person name="Kyrpides N.C."/>
            <person name="Klenk H.P."/>
            <person name="Lucas S."/>
        </authorList>
    </citation>
    <scope>NUCLEOTIDE SEQUENCE [LARGE SCALE GENOMIC DNA]</scope>
    <source>
        <strain evidence="2">ATCC 35417 / DSM 20613 / JCM 6297 / CCUG 15421 / P 36-108</strain>
    </source>
</reference>
<proteinExistence type="predicted"/>
<evidence type="ECO:0000313" key="1">
    <source>
        <dbReference type="EMBL" id="ADV43147.1"/>
    </source>
</evidence>
<dbReference type="InterPro" id="IPR041881">
    <property type="entry name" value="PqqD_sf"/>
</dbReference>
<dbReference type="PATRIC" id="fig|693979.3.peg.1204"/>
<dbReference type="Gene3D" id="1.10.10.1150">
    <property type="entry name" value="Coenzyme PQQ synthesis protein D (PqqD)"/>
    <property type="match status" value="1"/>
</dbReference>
<dbReference type="AlphaFoldDB" id="E6SSN4"/>
<reference key="1">
    <citation type="submission" date="2010-11" db="EMBL/GenBank/DDBJ databases">
        <title>The complete genome of Bacteroides helcogenes P 36-108.</title>
        <authorList>
            <consortium name="US DOE Joint Genome Institute (JGI-PGF)"/>
            <person name="Lucas S."/>
            <person name="Copeland A."/>
            <person name="Lapidus A."/>
            <person name="Bruce D."/>
            <person name="Goodwin L."/>
            <person name="Pitluck S."/>
            <person name="Kyrpides N."/>
            <person name="Mavromatis K."/>
            <person name="Ivanova N."/>
            <person name="Zeytun A."/>
            <person name="Brettin T."/>
            <person name="Detter J.C."/>
            <person name="Tapia R."/>
            <person name="Han C."/>
            <person name="Land M."/>
            <person name="Hauser L."/>
            <person name="Markowitz V."/>
            <person name="Cheng J.-F."/>
            <person name="Hugenholtz P."/>
            <person name="Woyke T."/>
            <person name="Wu D."/>
            <person name="Gronow S."/>
            <person name="Wellnitz S."/>
            <person name="Brambilla E."/>
            <person name="Klenk H.-P."/>
            <person name="Eisen J.A."/>
        </authorList>
    </citation>
    <scope>NUCLEOTIDE SEQUENCE</scope>
    <source>
        <strain>P 36-108</strain>
    </source>
</reference>
<evidence type="ECO:0008006" key="3">
    <source>
        <dbReference type="Google" id="ProtNLM"/>
    </source>
</evidence>
<dbReference type="STRING" id="693979.Bache_1137"/>
<evidence type="ECO:0000313" key="2">
    <source>
        <dbReference type="Proteomes" id="UP000008630"/>
    </source>
</evidence>
<gene>
    <name evidence="1" type="ordered locus">Bache_1137</name>
</gene>
<name>E6SSN4_BACT6</name>